<protein>
    <recommendedName>
        <fullName evidence="9">SH3 domain-containing protein</fullName>
    </recommendedName>
</protein>
<feature type="compositionally biased region" description="Polar residues" evidence="5">
    <location>
        <begin position="63"/>
        <end position="76"/>
    </location>
</feature>
<evidence type="ECO:0000256" key="6">
    <source>
        <dbReference type="SAM" id="Phobius"/>
    </source>
</evidence>
<dbReference type="Gene3D" id="2.30.30.40">
    <property type="entry name" value="SH3 Domains"/>
    <property type="match status" value="1"/>
</dbReference>
<dbReference type="Gene3D" id="3.40.50.12190">
    <property type="match status" value="1"/>
</dbReference>
<evidence type="ECO:0000256" key="4">
    <source>
        <dbReference type="ARBA" id="ARBA00023136"/>
    </source>
</evidence>
<evidence type="ECO:0000313" key="7">
    <source>
        <dbReference type="EMBL" id="KAF6207662.1"/>
    </source>
</evidence>
<reference evidence="7" key="1">
    <citation type="journal article" date="2021" name="Mol. Ecol. Resour.">
        <title>Apolygus lucorum genome provides insights into omnivorousness and mesophyll feeding.</title>
        <authorList>
            <person name="Liu Y."/>
            <person name="Liu H."/>
            <person name="Wang H."/>
            <person name="Huang T."/>
            <person name="Liu B."/>
            <person name="Yang B."/>
            <person name="Yin L."/>
            <person name="Li B."/>
            <person name="Zhang Y."/>
            <person name="Zhang S."/>
            <person name="Jiang F."/>
            <person name="Zhang X."/>
            <person name="Ren Y."/>
            <person name="Wang B."/>
            <person name="Wang S."/>
            <person name="Lu Y."/>
            <person name="Wu K."/>
            <person name="Fan W."/>
            <person name="Wang G."/>
        </authorList>
    </citation>
    <scope>NUCLEOTIDE SEQUENCE</scope>
    <source>
        <strain evidence="7">12Hb</strain>
    </source>
</reference>
<dbReference type="InterPro" id="IPR038599">
    <property type="entry name" value="LAP1C-like_C_sf"/>
</dbReference>
<dbReference type="Proteomes" id="UP000466442">
    <property type="component" value="Unassembled WGS sequence"/>
</dbReference>
<name>A0A8S9XF83_APOLU</name>
<dbReference type="SUPFAM" id="SSF50044">
    <property type="entry name" value="SH3-domain"/>
    <property type="match status" value="1"/>
</dbReference>
<organism evidence="7 8">
    <name type="scientific">Apolygus lucorum</name>
    <name type="common">Small green plant bug</name>
    <name type="synonym">Lygocoris lucorum</name>
    <dbReference type="NCBI Taxonomy" id="248454"/>
    <lineage>
        <taxon>Eukaryota</taxon>
        <taxon>Metazoa</taxon>
        <taxon>Ecdysozoa</taxon>
        <taxon>Arthropoda</taxon>
        <taxon>Hexapoda</taxon>
        <taxon>Insecta</taxon>
        <taxon>Pterygota</taxon>
        <taxon>Neoptera</taxon>
        <taxon>Paraneoptera</taxon>
        <taxon>Hemiptera</taxon>
        <taxon>Heteroptera</taxon>
        <taxon>Panheteroptera</taxon>
        <taxon>Cimicomorpha</taxon>
        <taxon>Miridae</taxon>
        <taxon>Mirini</taxon>
        <taxon>Apolygus</taxon>
    </lineage>
</organism>
<feature type="region of interest" description="Disordered" evidence="5">
    <location>
        <begin position="142"/>
        <end position="162"/>
    </location>
</feature>
<dbReference type="GO" id="GO:0016020">
    <property type="term" value="C:membrane"/>
    <property type="evidence" value="ECO:0007669"/>
    <property type="project" value="UniProtKB-SubCell"/>
</dbReference>
<dbReference type="InterPro" id="IPR036028">
    <property type="entry name" value="SH3-like_dom_sf"/>
</dbReference>
<accession>A0A8S9XF83</accession>
<sequence length="320" mass="35315">MQIRKSQTLNLKSGILTLRPPRGFVSENGGLKDLSSGTPLLIRKVCTSYIEKMSDSESDSEVTKSTGTSRRANTSSPEKRFTGYAICIKSHSPTTKEQLQLEEGDVLVGIRNLYGRKFKIWEGENKRTGQTGTFNEDVVQFHEGSPPKKPNASRTRPHTTAGEVNQSNLTTTILICIFIGIVVSYVSGVHKSLLKRSRNPANITELEGTFKSQDPDVWDTLRAGLLPSKTELVKTFLFVHAKDGPTTECLIKKISDNYCTVYRADSILLSVLGGSGSGWQPRFSLDGENEGNVHQAECYTTFIFVSGAVNIQTSHFVSWC</sequence>
<evidence type="ECO:0000256" key="3">
    <source>
        <dbReference type="ARBA" id="ARBA00022989"/>
    </source>
</evidence>
<proteinExistence type="predicted"/>
<dbReference type="EMBL" id="WIXP02000007">
    <property type="protein sequence ID" value="KAF6207662.1"/>
    <property type="molecule type" value="Genomic_DNA"/>
</dbReference>
<feature type="region of interest" description="Disordered" evidence="5">
    <location>
        <begin position="56"/>
        <end position="77"/>
    </location>
</feature>
<feature type="transmembrane region" description="Helical" evidence="6">
    <location>
        <begin position="169"/>
        <end position="188"/>
    </location>
</feature>
<keyword evidence="4 6" id="KW-0472">Membrane</keyword>
<evidence type="ECO:0008006" key="9">
    <source>
        <dbReference type="Google" id="ProtNLM"/>
    </source>
</evidence>
<keyword evidence="2 6" id="KW-0812">Transmembrane</keyword>
<dbReference type="AlphaFoldDB" id="A0A8S9XF83"/>
<keyword evidence="8" id="KW-1185">Reference proteome</keyword>
<keyword evidence="3 6" id="KW-1133">Transmembrane helix</keyword>
<gene>
    <name evidence="7" type="ORF">GE061_016109</name>
</gene>
<evidence type="ECO:0000256" key="5">
    <source>
        <dbReference type="SAM" id="MobiDB-lite"/>
    </source>
</evidence>
<evidence type="ECO:0000313" key="8">
    <source>
        <dbReference type="Proteomes" id="UP000466442"/>
    </source>
</evidence>
<evidence type="ECO:0000256" key="2">
    <source>
        <dbReference type="ARBA" id="ARBA00022692"/>
    </source>
</evidence>
<evidence type="ECO:0000256" key="1">
    <source>
        <dbReference type="ARBA" id="ARBA00004370"/>
    </source>
</evidence>
<comment type="subcellular location">
    <subcellularLocation>
        <location evidence="1">Membrane</location>
    </subcellularLocation>
</comment>
<comment type="caution">
    <text evidence="7">The sequence shown here is derived from an EMBL/GenBank/DDBJ whole genome shotgun (WGS) entry which is preliminary data.</text>
</comment>